<dbReference type="InterPro" id="IPR036101">
    <property type="entry name" value="CarD-like/TRCF_RID_sf"/>
</dbReference>
<keyword evidence="9 13" id="KW-0234">DNA repair</keyword>
<dbReference type="GO" id="GO:0003684">
    <property type="term" value="F:damaged DNA binding"/>
    <property type="evidence" value="ECO:0007669"/>
    <property type="project" value="InterPro"/>
</dbReference>
<keyword evidence="7 13" id="KW-0067">ATP-binding</keyword>
<evidence type="ECO:0000259" key="15">
    <source>
        <dbReference type="PROSITE" id="PS51194"/>
    </source>
</evidence>
<dbReference type="SUPFAM" id="SSF143517">
    <property type="entry name" value="TRCF domain-like"/>
    <property type="match status" value="1"/>
</dbReference>
<dbReference type="Pfam" id="PF21132">
    <property type="entry name" value="MFD_D3"/>
    <property type="match status" value="1"/>
</dbReference>
<dbReference type="Pfam" id="PF00270">
    <property type="entry name" value="DEAD"/>
    <property type="match status" value="1"/>
</dbReference>
<accession>A0AAU9C2I8</accession>
<dbReference type="SMART" id="SM01058">
    <property type="entry name" value="CarD_TRCF"/>
    <property type="match status" value="1"/>
</dbReference>
<dbReference type="NCBIfam" id="NF007966">
    <property type="entry name" value="PRK10689.1"/>
    <property type="match status" value="1"/>
</dbReference>
<evidence type="ECO:0000256" key="7">
    <source>
        <dbReference type="ARBA" id="ARBA00022840"/>
    </source>
</evidence>
<comment type="function">
    <text evidence="13">Couples transcription and DNA repair by recognizing RNA polymerase (RNAP) stalled at DNA lesions. Mediates ATP-dependent release of RNAP and its truncated transcript from the DNA, and recruitment of nucleotide excision repair machinery to the damaged site.</text>
</comment>
<evidence type="ECO:0000259" key="14">
    <source>
        <dbReference type="PROSITE" id="PS51192"/>
    </source>
</evidence>
<dbReference type="KEGG" id="mcau:MIT9_P2566"/>
<keyword evidence="8 13" id="KW-0238">DNA-binding</keyword>
<keyword evidence="6" id="KW-0347">Helicase</keyword>
<evidence type="ECO:0000256" key="12">
    <source>
        <dbReference type="ARBA" id="ARBA00070128"/>
    </source>
</evidence>
<dbReference type="GO" id="GO:0006355">
    <property type="term" value="P:regulation of DNA-templated transcription"/>
    <property type="evidence" value="ECO:0007669"/>
    <property type="project" value="UniProtKB-UniRule"/>
</dbReference>
<keyword evidence="17" id="KW-1185">Reference proteome</keyword>
<dbReference type="AlphaFoldDB" id="A0AAU9C2I8"/>
<dbReference type="Pfam" id="PF00271">
    <property type="entry name" value="Helicase_C"/>
    <property type="match status" value="1"/>
</dbReference>
<dbReference type="Gene3D" id="3.40.50.300">
    <property type="entry name" value="P-loop containing nucleotide triphosphate hydrolases"/>
    <property type="match status" value="2"/>
</dbReference>
<sequence length="1151" mass="128972">MTAETRNLHSWQHPPLPTAPGRALHWRGLHDAAPALALARAIAAHPSLFLVVTPDSHSAQRLEQELAFFLGKRAPVLHFPDWETLPYDVFSPLPEIVSERLRTLVRLPGTRHGVLVTPIATLMQRLAPQRHILGRGLSLETGDRLDLAALRERLEQAGYQCIPQVQQHGEFAVRGAILDLFPMGSDRPLRIELFDDEIESIRTFDPETQRTIARTERFELFPAREFPTDSEAVKRFRRAFRNAFPDLPAGNPLYQDVSSGFFPAGIEAYLPLFLETTATLFDYLPEDTTLVLATSPAKAANFFTEVEQRYQLRRGDLDRPPLPPETLYLPPEDLWRRFQAYPRIDLFPESEAADKVDFATAPLPDVALEPQKKEPAARLQAFLAEHGGPVLFTAESPGRREALLDTLGRSGLRPESVEDWANFLARTPPLALTLAPLERGLWSEDPVLAVIPEARLYGERARQRRRDTARDIENLIADLSELTVGAPVVHRDHGVGRYLGLQRLEAGGVETEFLTLEYAGGDKLYVPVANLHLISRYSGADVENAPLHKLGGEQWKKARKKAQARVRDVAAELLEIHARRAARQGFAHQLDEAGYRAFAAAFPFEETPDQSAAIEAVLADLRSPQPMDRVVCGDVGFGKTEVAMRAAFVAVQNGKQVAVLVPTTLLAQQHYQNFRDRFADWPVRVEALSRFVTPTQQKQILRDVTDGKVDILIGTHKLLQKSVKYKNLGLVIIDEEQRFGVRQKEHFKKLRSEVDLLTLTATPIPRTLNMSLSGLRDISIIASPPEGRHPIQTFVSEWVDGLVQEAILREIRRGGQVYFVHNKIESMARIAEEIGRLVPEARIRIAHGQMPERELERIMLDFYHQRFNVLLCTTIIESGIDVPSANTIIIHRADLFGLAQLHQLRGRVGRSHHRAYAYLLVPPKKLMTKDAVKRLEAIQASGELGAGFLISSHDLEIRGAGELLGDEQSGQIQEIGFNLYTEMLEKAVKALREGRELSFEEEADSVEVDLKLPALIPDDYVPDVHTRLVLYKRIANAETREALEALQVEMIDRFGLLPQAAKNLFAVAELKQQADRLGITKIDANAKGGRLQFTTEPSIDVEALLGLVQSRPQTYRLDGPQTLRFEENLEEPARRLAFVAELLAGLAPKSA</sequence>
<dbReference type="InterPro" id="IPR003711">
    <property type="entry name" value="CarD-like/TRCF_RID"/>
</dbReference>
<dbReference type="InterPro" id="IPR005118">
    <property type="entry name" value="TRCF_C"/>
</dbReference>
<dbReference type="InterPro" id="IPR047112">
    <property type="entry name" value="RecG/Mfd"/>
</dbReference>
<dbReference type="Pfam" id="PF17757">
    <property type="entry name" value="UvrB_inter"/>
    <property type="match status" value="1"/>
</dbReference>
<evidence type="ECO:0000256" key="4">
    <source>
        <dbReference type="ARBA" id="ARBA00022763"/>
    </source>
</evidence>
<evidence type="ECO:0000313" key="16">
    <source>
        <dbReference type="EMBL" id="BCX82975.1"/>
    </source>
</evidence>
<dbReference type="SUPFAM" id="SSF52540">
    <property type="entry name" value="P-loop containing nucleoside triphosphate hydrolases"/>
    <property type="match status" value="4"/>
</dbReference>
<dbReference type="PROSITE" id="PS51192">
    <property type="entry name" value="HELICASE_ATP_BIND_1"/>
    <property type="match status" value="1"/>
</dbReference>
<dbReference type="Gene3D" id="3.40.50.11180">
    <property type="match status" value="1"/>
</dbReference>
<evidence type="ECO:0000313" key="17">
    <source>
        <dbReference type="Proteomes" id="UP001321825"/>
    </source>
</evidence>
<dbReference type="SMART" id="SM00487">
    <property type="entry name" value="DEXDc"/>
    <property type="match status" value="1"/>
</dbReference>
<dbReference type="Pfam" id="PF02559">
    <property type="entry name" value="CarD_TRCF_RID"/>
    <property type="match status" value="1"/>
</dbReference>
<keyword evidence="3 13" id="KW-0547">Nucleotide-binding</keyword>
<keyword evidence="2 13" id="KW-0963">Cytoplasm</keyword>
<dbReference type="Gene3D" id="2.40.10.170">
    <property type="match status" value="1"/>
</dbReference>
<evidence type="ECO:0000256" key="10">
    <source>
        <dbReference type="ARBA" id="ARBA00061104"/>
    </source>
</evidence>
<evidence type="ECO:0000256" key="8">
    <source>
        <dbReference type="ARBA" id="ARBA00023125"/>
    </source>
</evidence>
<evidence type="ECO:0000256" key="11">
    <source>
        <dbReference type="ARBA" id="ARBA00061399"/>
    </source>
</evidence>
<comment type="similarity">
    <text evidence="10 13">In the N-terminal section; belongs to the UvrB family.</text>
</comment>
<evidence type="ECO:0000256" key="1">
    <source>
        <dbReference type="ARBA" id="ARBA00004496"/>
    </source>
</evidence>
<evidence type="ECO:0000256" key="9">
    <source>
        <dbReference type="ARBA" id="ARBA00023204"/>
    </source>
</evidence>
<dbReference type="EC" id="3.6.4.-" evidence="13"/>
<evidence type="ECO:0000256" key="3">
    <source>
        <dbReference type="ARBA" id="ARBA00022741"/>
    </source>
</evidence>
<evidence type="ECO:0000256" key="2">
    <source>
        <dbReference type="ARBA" id="ARBA00022490"/>
    </source>
</evidence>
<dbReference type="EMBL" id="AP024714">
    <property type="protein sequence ID" value="BCX82975.1"/>
    <property type="molecule type" value="Genomic_DNA"/>
</dbReference>
<dbReference type="GO" id="GO:0000716">
    <property type="term" value="P:transcription-coupled nucleotide-excision repair, DNA damage recognition"/>
    <property type="evidence" value="ECO:0007669"/>
    <property type="project" value="UniProtKB-UniRule"/>
</dbReference>
<dbReference type="InterPro" id="IPR027417">
    <property type="entry name" value="P-loop_NTPase"/>
</dbReference>
<dbReference type="GO" id="GO:0016787">
    <property type="term" value="F:hydrolase activity"/>
    <property type="evidence" value="ECO:0007669"/>
    <property type="project" value="UniProtKB-KW"/>
</dbReference>
<dbReference type="GO" id="GO:0003678">
    <property type="term" value="F:DNA helicase activity"/>
    <property type="evidence" value="ECO:0007669"/>
    <property type="project" value="TreeGrafter"/>
</dbReference>
<feature type="domain" description="Helicase C-terminal" evidence="15">
    <location>
        <begin position="802"/>
        <end position="956"/>
    </location>
</feature>
<organism evidence="16 17">
    <name type="scientific">Methylomarinovum caldicuralii</name>
    <dbReference type="NCBI Taxonomy" id="438856"/>
    <lineage>
        <taxon>Bacteria</taxon>
        <taxon>Pseudomonadati</taxon>
        <taxon>Pseudomonadota</taxon>
        <taxon>Gammaproteobacteria</taxon>
        <taxon>Methylococcales</taxon>
        <taxon>Methylothermaceae</taxon>
        <taxon>Methylomarinovum</taxon>
    </lineage>
</organism>
<dbReference type="FunFam" id="3.40.50.300:FF:000546">
    <property type="entry name" value="Transcription-repair-coupling factor"/>
    <property type="match status" value="1"/>
</dbReference>
<dbReference type="Gene3D" id="3.40.50.11140">
    <property type="match status" value="1"/>
</dbReference>
<dbReference type="InterPro" id="IPR004576">
    <property type="entry name" value="Mfd"/>
</dbReference>
<dbReference type="CDD" id="cd17991">
    <property type="entry name" value="DEXHc_TRCF"/>
    <property type="match status" value="1"/>
</dbReference>
<evidence type="ECO:0000256" key="5">
    <source>
        <dbReference type="ARBA" id="ARBA00022801"/>
    </source>
</evidence>
<dbReference type="SUPFAM" id="SSF141259">
    <property type="entry name" value="CarD-like"/>
    <property type="match status" value="1"/>
</dbReference>
<dbReference type="InterPro" id="IPR011545">
    <property type="entry name" value="DEAD/DEAH_box_helicase_dom"/>
</dbReference>
<comment type="similarity">
    <text evidence="11 13">In the C-terminal section; belongs to the helicase family. RecG subfamily.</text>
</comment>
<dbReference type="InterPro" id="IPR041471">
    <property type="entry name" value="UvrB_inter"/>
</dbReference>
<dbReference type="PANTHER" id="PTHR47964:SF1">
    <property type="entry name" value="ATP-DEPENDENT DNA HELICASE HOMOLOG RECG, CHLOROPLASTIC"/>
    <property type="match status" value="1"/>
</dbReference>
<dbReference type="Gene3D" id="3.30.2060.10">
    <property type="entry name" value="Penicillin-binding protein 1b domain"/>
    <property type="match status" value="1"/>
</dbReference>
<dbReference type="HAMAP" id="MF_00969">
    <property type="entry name" value="TRCF"/>
    <property type="match status" value="1"/>
</dbReference>
<dbReference type="Gene3D" id="3.90.1150.50">
    <property type="entry name" value="Transcription-repair-coupling factor, D7 domain"/>
    <property type="match status" value="1"/>
</dbReference>
<dbReference type="CDD" id="cd18810">
    <property type="entry name" value="SF2_C_TRCF"/>
    <property type="match status" value="1"/>
</dbReference>
<dbReference type="PROSITE" id="PS51194">
    <property type="entry name" value="HELICASE_CTER"/>
    <property type="match status" value="1"/>
</dbReference>
<dbReference type="InterPro" id="IPR001650">
    <property type="entry name" value="Helicase_C-like"/>
</dbReference>
<dbReference type="InterPro" id="IPR048635">
    <property type="entry name" value="MFD_D3"/>
</dbReference>
<protein>
    <recommendedName>
        <fullName evidence="12 13">Transcription-repair-coupling factor</fullName>
        <shortName evidence="13">TRCF</shortName>
        <ecNumber evidence="13">3.6.4.-</ecNumber>
    </recommendedName>
</protein>
<dbReference type="PANTHER" id="PTHR47964">
    <property type="entry name" value="ATP-DEPENDENT DNA HELICASE HOMOLOG RECG, CHLOROPLASTIC"/>
    <property type="match status" value="1"/>
</dbReference>
<dbReference type="NCBIfam" id="TIGR00580">
    <property type="entry name" value="mfd"/>
    <property type="match status" value="1"/>
</dbReference>
<dbReference type="SMART" id="SM00982">
    <property type="entry name" value="TRCF"/>
    <property type="match status" value="1"/>
</dbReference>
<evidence type="ECO:0000256" key="6">
    <source>
        <dbReference type="ARBA" id="ARBA00022806"/>
    </source>
</evidence>
<proteinExistence type="inferred from homology"/>
<dbReference type="InterPro" id="IPR014001">
    <property type="entry name" value="Helicase_ATP-bd"/>
</dbReference>
<dbReference type="RefSeq" id="WP_317705355.1">
    <property type="nucleotide sequence ID" value="NZ_AP024714.1"/>
</dbReference>
<comment type="subcellular location">
    <subcellularLocation>
        <location evidence="1 13">Cytoplasm</location>
    </subcellularLocation>
</comment>
<reference evidence="17" key="1">
    <citation type="journal article" date="2024" name="Int. J. Syst. Evol. Microbiol.">
        <title>Methylomarinovum tepidoasis sp. nov., a moderately thermophilic methanotroph of the family Methylothermaceae isolated from a deep-sea hydrothermal field.</title>
        <authorList>
            <person name="Hirayama H."/>
            <person name="Takaki Y."/>
            <person name="Abe M."/>
            <person name="Miyazaki M."/>
            <person name="Uematsu K."/>
            <person name="Matsui Y."/>
            <person name="Takai K."/>
        </authorList>
    </citation>
    <scope>NUCLEOTIDE SEQUENCE [LARGE SCALE GENOMIC DNA]</scope>
    <source>
        <strain evidence="17">IT-9</strain>
    </source>
</reference>
<keyword evidence="4 13" id="KW-0227">DNA damage</keyword>
<gene>
    <name evidence="13" type="primary">mfd</name>
    <name evidence="16" type="ORF">MIT9_P2566</name>
</gene>
<evidence type="ECO:0000256" key="13">
    <source>
        <dbReference type="HAMAP-Rule" id="MF_00969"/>
    </source>
</evidence>
<dbReference type="FunFam" id="3.40.50.300:FF:000300">
    <property type="entry name" value="Transcription-repair-coupling factor"/>
    <property type="match status" value="1"/>
</dbReference>
<dbReference type="SMART" id="SM00490">
    <property type="entry name" value="HELICc"/>
    <property type="match status" value="1"/>
</dbReference>
<dbReference type="InterPro" id="IPR037235">
    <property type="entry name" value="TRCF-like_C_D7"/>
</dbReference>
<name>A0AAU9C2I8_9GAMM</name>
<feature type="domain" description="Helicase ATP-binding" evidence="14">
    <location>
        <begin position="620"/>
        <end position="781"/>
    </location>
</feature>
<dbReference type="GO" id="GO:0005524">
    <property type="term" value="F:ATP binding"/>
    <property type="evidence" value="ECO:0007669"/>
    <property type="project" value="UniProtKB-UniRule"/>
</dbReference>
<dbReference type="Pfam" id="PF03461">
    <property type="entry name" value="TRCF"/>
    <property type="match status" value="1"/>
</dbReference>
<keyword evidence="5 13" id="KW-0378">Hydrolase</keyword>
<dbReference type="GO" id="GO:0005737">
    <property type="term" value="C:cytoplasm"/>
    <property type="evidence" value="ECO:0007669"/>
    <property type="project" value="UniProtKB-SubCell"/>
</dbReference>
<dbReference type="Proteomes" id="UP001321825">
    <property type="component" value="Chromosome"/>
</dbReference>